<dbReference type="InterPro" id="IPR035919">
    <property type="entry name" value="EAL_sf"/>
</dbReference>
<evidence type="ECO:0000313" key="2">
    <source>
        <dbReference type="EMBL" id="SDK37016.1"/>
    </source>
</evidence>
<feature type="domain" description="EAL" evidence="1">
    <location>
        <begin position="34"/>
        <end position="285"/>
    </location>
</feature>
<dbReference type="AlphaFoldDB" id="A0A1G9BBR9"/>
<protein>
    <submittedName>
        <fullName evidence="2">EAL domain, c-di-GMP-specific phosphodiesterase class I (Or its enzymatically inactive variant)</fullName>
    </submittedName>
</protein>
<gene>
    <name evidence="2" type="ORF">SAMN05192566_1102</name>
</gene>
<accession>A0A1G9BBR9</accession>
<dbReference type="InterPro" id="IPR001633">
    <property type="entry name" value="EAL_dom"/>
</dbReference>
<keyword evidence="3" id="KW-1185">Reference proteome</keyword>
<dbReference type="PANTHER" id="PTHR33121">
    <property type="entry name" value="CYCLIC DI-GMP PHOSPHODIESTERASE PDEF"/>
    <property type="match status" value="1"/>
</dbReference>
<dbReference type="OrthoDB" id="9813903at2"/>
<dbReference type="EMBL" id="FNFX01000002">
    <property type="protein sequence ID" value="SDK37016.1"/>
    <property type="molecule type" value="Genomic_DNA"/>
</dbReference>
<dbReference type="PANTHER" id="PTHR33121:SF76">
    <property type="entry name" value="SIGNALING PROTEIN"/>
    <property type="match status" value="1"/>
</dbReference>
<dbReference type="PROSITE" id="PS50883">
    <property type="entry name" value="EAL"/>
    <property type="match status" value="1"/>
</dbReference>
<dbReference type="SUPFAM" id="SSF141868">
    <property type="entry name" value="EAL domain-like"/>
    <property type="match status" value="1"/>
</dbReference>
<dbReference type="STRING" id="492660.SAMN05192566_1102"/>
<reference evidence="3" key="1">
    <citation type="submission" date="2016-10" db="EMBL/GenBank/DDBJ databases">
        <authorList>
            <person name="Varghese N."/>
            <person name="Submissions S."/>
        </authorList>
    </citation>
    <scope>NUCLEOTIDE SEQUENCE [LARGE SCALE GENOMIC DNA]</scope>
    <source>
        <strain evidence="3">CBMB127</strain>
    </source>
</reference>
<organism evidence="2 3">
    <name type="scientific">Methylophilus rhizosphaerae</name>
    <dbReference type="NCBI Taxonomy" id="492660"/>
    <lineage>
        <taxon>Bacteria</taxon>
        <taxon>Pseudomonadati</taxon>
        <taxon>Pseudomonadota</taxon>
        <taxon>Betaproteobacteria</taxon>
        <taxon>Nitrosomonadales</taxon>
        <taxon>Methylophilaceae</taxon>
        <taxon>Methylophilus</taxon>
    </lineage>
</organism>
<dbReference type="GO" id="GO:0071111">
    <property type="term" value="F:cyclic-guanylate-specific phosphodiesterase activity"/>
    <property type="evidence" value="ECO:0007669"/>
    <property type="project" value="InterPro"/>
</dbReference>
<dbReference type="CDD" id="cd01948">
    <property type="entry name" value="EAL"/>
    <property type="match status" value="1"/>
</dbReference>
<dbReference type="Gene3D" id="3.20.20.450">
    <property type="entry name" value="EAL domain"/>
    <property type="match status" value="1"/>
</dbReference>
<evidence type="ECO:0000259" key="1">
    <source>
        <dbReference type="PROSITE" id="PS50883"/>
    </source>
</evidence>
<dbReference type="RefSeq" id="WP_091471136.1">
    <property type="nucleotide sequence ID" value="NZ_FNFX01000002.1"/>
</dbReference>
<dbReference type="Pfam" id="PF00563">
    <property type="entry name" value="EAL"/>
    <property type="match status" value="1"/>
</dbReference>
<evidence type="ECO:0000313" key="3">
    <source>
        <dbReference type="Proteomes" id="UP000198629"/>
    </source>
</evidence>
<dbReference type="Proteomes" id="UP000198629">
    <property type="component" value="Unassembled WGS sequence"/>
</dbReference>
<sequence>MTQRQSHQEAEHVVRLRAELKQALSLDLEELGLIEADSGEYESTFIGVHLKTAFQPIYDAKQGEIYGYEALIRPSLFGTLGSTPEFAFTYADQSGKLVQFDRVCRSQHVLNFRAIHQENGLLFLNVHPKLLLEVSAHGKVFEQILHQYSVPTHRVVLEINESLIDQDKHLVAAIENYRSLGYRIAFDHVGNHQSKLYRLWRAQHDFIKFDVSVIHQAAQQPSLAKALGGLVHAVQDLGSTPVIVGVETQQQLDIAIASGAAILQGNFLAAPVVAKVLNDQQQRRTSKVA</sequence>
<name>A0A1G9BBR9_9PROT</name>
<proteinExistence type="predicted"/>
<dbReference type="SMART" id="SM00052">
    <property type="entry name" value="EAL"/>
    <property type="match status" value="1"/>
</dbReference>
<dbReference type="InterPro" id="IPR050706">
    <property type="entry name" value="Cyclic-di-GMP_PDE-like"/>
</dbReference>